<feature type="compositionally biased region" description="Basic and acidic residues" evidence="2">
    <location>
        <begin position="139"/>
        <end position="152"/>
    </location>
</feature>
<feature type="compositionally biased region" description="Basic and acidic residues" evidence="2">
    <location>
        <begin position="44"/>
        <end position="61"/>
    </location>
</feature>
<dbReference type="STRING" id="933084.A0A067P217"/>
<dbReference type="GO" id="GO:0003723">
    <property type="term" value="F:RNA binding"/>
    <property type="evidence" value="ECO:0007669"/>
    <property type="project" value="UniProtKB-UniRule"/>
</dbReference>
<dbReference type="InterPro" id="IPR035979">
    <property type="entry name" value="RBD_domain_sf"/>
</dbReference>
<dbReference type="Pfam" id="PF00076">
    <property type="entry name" value="RRM_1"/>
    <property type="match status" value="1"/>
</dbReference>
<proteinExistence type="predicted"/>
<dbReference type="GO" id="GO:0005634">
    <property type="term" value="C:nucleus"/>
    <property type="evidence" value="ECO:0007669"/>
    <property type="project" value="TreeGrafter"/>
</dbReference>
<feature type="non-terminal residue" evidence="4">
    <location>
        <position position="280"/>
    </location>
</feature>
<dbReference type="PANTHER" id="PTHR23140:SF0">
    <property type="entry name" value="U2 SNRNP-ASSOCIATED SURP MOTIF-CONTAINING PROTEIN"/>
    <property type="match status" value="1"/>
</dbReference>
<dbReference type="Gene3D" id="3.30.70.330">
    <property type="match status" value="1"/>
</dbReference>
<evidence type="ECO:0000256" key="2">
    <source>
        <dbReference type="SAM" id="MobiDB-lite"/>
    </source>
</evidence>
<feature type="region of interest" description="Disordered" evidence="2">
    <location>
        <begin position="93"/>
        <end position="179"/>
    </location>
</feature>
<protein>
    <recommendedName>
        <fullName evidence="3">RRM domain-containing protein</fullName>
    </recommendedName>
</protein>
<accession>A0A067P217</accession>
<evidence type="ECO:0000313" key="5">
    <source>
        <dbReference type="Proteomes" id="UP000027265"/>
    </source>
</evidence>
<dbReference type="InterPro" id="IPR012677">
    <property type="entry name" value="Nucleotide-bd_a/b_plait_sf"/>
</dbReference>
<sequence>MDKTKSKLAAFFENDEEDSSFPQKSLDDQKLSQYAQGTVRKSRREKEKEAAEAKKREEEENAAKAYAEFLDAFEGEDVARRKAGASFVKADSGTAYAPAFKSKPEAPSRPRAFDERDMAPSPPSGPRPKGKRAMDAFLEEIKKDQAEREARYSRRTGGRSVTAMAAYEGQSGSKDRGDPETTNVFVANLPPHVNEQSLGTFFARAGPVGSVKIMWPRGDGTVGPGAEMTASRRAKSAGLSGFVSFMKRKGAEEALREFDGFDWGGSILRVGWSKAVPVAS</sequence>
<feature type="region of interest" description="Disordered" evidence="2">
    <location>
        <begin position="1"/>
        <end position="61"/>
    </location>
</feature>
<dbReference type="InterPro" id="IPR051485">
    <property type="entry name" value="SR-CTD_assoc_factor"/>
</dbReference>
<dbReference type="PANTHER" id="PTHR23140">
    <property type="entry name" value="RNA PROCESSING PROTEIN LD23810P"/>
    <property type="match status" value="1"/>
</dbReference>
<name>A0A067P217_9AGAM</name>
<dbReference type="AlphaFoldDB" id="A0A067P217"/>
<dbReference type="SUPFAM" id="SSF54928">
    <property type="entry name" value="RNA-binding domain, RBD"/>
    <property type="match status" value="1"/>
</dbReference>
<evidence type="ECO:0000313" key="4">
    <source>
        <dbReference type="EMBL" id="KDQ48943.1"/>
    </source>
</evidence>
<dbReference type="SMART" id="SM00360">
    <property type="entry name" value="RRM"/>
    <property type="match status" value="1"/>
</dbReference>
<dbReference type="PROSITE" id="PS50102">
    <property type="entry name" value="RRM"/>
    <property type="match status" value="1"/>
</dbReference>
<dbReference type="InterPro" id="IPR000504">
    <property type="entry name" value="RRM_dom"/>
</dbReference>
<evidence type="ECO:0000256" key="1">
    <source>
        <dbReference type="PROSITE-ProRule" id="PRU00176"/>
    </source>
</evidence>
<dbReference type="InParanoid" id="A0A067P217"/>
<dbReference type="EMBL" id="KL197909">
    <property type="protein sequence ID" value="KDQ48943.1"/>
    <property type="molecule type" value="Genomic_DNA"/>
</dbReference>
<dbReference type="Proteomes" id="UP000027265">
    <property type="component" value="Unassembled WGS sequence"/>
</dbReference>
<gene>
    <name evidence="4" type="ORF">JAAARDRAFT_165843</name>
</gene>
<dbReference type="OrthoDB" id="377209at2759"/>
<keyword evidence="1" id="KW-0694">RNA-binding</keyword>
<dbReference type="HOGENOM" id="CLU_053154_0_0_1"/>
<evidence type="ECO:0000259" key="3">
    <source>
        <dbReference type="PROSITE" id="PS50102"/>
    </source>
</evidence>
<organism evidence="4 5">
    <name type="scientific">Jaapia argillacea MUCL 33604</name>
    <dbReference type="NCBI Taxonomy" id="933084"/>
    <lineage>
        <taxon>Eukaryota</taxon>
        <taxon>Fungi</taxon>
        <taxon>Dikarya</taxon>
        <taxon>Basidiomycota</taxon>
        <taxon>Agaricomycotina</taxon>
        <taxon>Agaricomycetes</taxon>
        <taxon>Agaricomycetidae</taxon>
        <taxon>Jaapiales</taxon>
        <taxon>Jaapiaceae</taxon>
        <taxon>Jaapia</taxon>
    </lineage>
</organism>
<reference evidence="5" key="1">
    <citation type="journal article" date="2014" name="Proc. Natl. Acad. Sci. U.S.A.">
        <title>Extensive sampling of basidiomycete genomes demonstrates inadequacy of the white-rot/brown-rot paradigm for wood decay fungi.</title>
        <authorList>
            <person name="Riley R."/>
            <person name="Salamov A.A."/>
            <person name="Brown D.W."/>
            <person name="Nagy L.G."/>
            <person name="Floudas D."/>
            <person name="Held B.W."/>
            <person name="Levasseur A."/>
            <person name="Lombard V."/>
            <person name="Morin E."/>
            <person name="Otillar R."/>
            <person name="Lindquist E.A."/>
            <person name="Sun H."/>
            <person name="LaButti K.M."/>
            <person name="Schmutz J."/>
            <person name="Jabbour D."/>
            <person name="Luo H."/>
            <person name="Baker S.E."/>
            <person name="Pisabarro A.G."/>
            <person name="Walton J.D."/>
            <person name="Blanchette R.A."/>
            <person name="Henrissat B."/>
            <person name="Martin F."/>
            <person name="Cullen D."/>
            <person name="Hibbett D.S."/>
            <person name="Grigoriev I.V."/>
        </authorList>
    </citation>
    <scope>NUCLEOTIDE SEQUENCE [LARGE SCALE GENOMIC DNA]</scope>
    <source>
        <strain evidence="5">MUCL 33604</strain>
    </source>
</reference>
<feature type="domain" description="RRM" evidence="3">
    <location>
        <begin position="182"/>
        <end position="275"/>
    </location>
</feature>
<feature type="compositionally biased region" description="Basic and acidic residues" evidence="2">
    <location>
        <begin position="102"/>
        <end position="118"/>
    </location>
</feature>
<keyword evidence="5" id="KW-1185">Reference proteome</keyword>